<organism evidence="1 2">
    <name type="scientific">Ascaris lumbricoides</name>
    <name type="common">Giant roundworm</name>
    <dbReference type="NCBI Taxonomy" id="6252"/>
    <lineage>
        <taxon>Eukaryota</taxon>
        <taxon>Metazoa</taxon>
        <taxon>Ecdysozoa</taxon>
        <taxon>Nematoda</taxon>
        <taxon>Chromadorea</taxon>
        <taxon>Rhabditida</taxon>
        <taxon>Spirurina</taxon>
        <taxon>Ascaridomorpha</taxon>
        <taxon>Ascaridoidea</taxon>
        <taxon>Ascarididae</taxon>
        <taxon>Ascaris</taxon>
    </lineage>
</organism>
<name>A0A0M3I3L1_ASCLU</name>
<accession>A0A0M3I3L1</accession>
<proteinExistence type="predicted"/>
<protein>
    <submittedName>
        <fullName evidence="2">Cucumisin</fullName>
    </submittedName>
</protein>
<dbReference type="AlphaFoldDB" id="A0A0M3I3L1"/>
<evidence type="ECO:0000313" key="2">
    <source>
        <dbReference type="WBParaSite" id="ALUE_0001124601-mRNA-1"/>
    </source>
</evidence>
<reference evidence="2" key="1">
    <citation type="submission" date="2017-02" db="UniProtKB">
        <authorList>
            <consortium name="WormBaseParasite"/>
        </authorList>
    </citation>
    <scope>IDENTIFICATION</scope>
</reference>
<sequence>MIMCIGNERAIFITVAAYAEYKNRNGSKCTITITGPNFSADQITPLSWLGLGSVHGHKAVGSIGTTPSSGPRVESSRVLTMVIDVIKKKYFTTICLYVLNEYAEVQHHFLTLIFPLGT</sequence>
<evidence type="ECO:0000313" key="1">
    <source>
        <dbReference type="Proteomes" id="UP000036681"/>
    </source>
</evidence>
<dbReference type="Proteomes" id="UP000036681">
    <property type="component" value="Unplaced"/>
</dbReference>
<keyword evidence="1" id="KW-1185">Reference proteome</keyword>
<dbReference type="WBParaSite" id="ALUE_0001124601-mRNA-1">
    <property type="protein sequence ID" value="ALUE_0001124601-mRNA-1"/>
    <property type="gene ID" value="ALUE_0001124601"/>
</dbReference>